<feature type="region of interest" description="Disordered" evidence="1">
    <location>
        <begin position="151"/>
        <end position="184"/>
    </location>
</feature>
<feature type="compositionally biased region" description="Low complexity" evidence="1">
    <location>
        <begin position="161"/>
        <end position="180"/>
    </location>
</feature>
<keyword evidence="3" id="KW-1185">Reference proteome</keyword>
<dbReference type="AlphaFoldDB" id="A0AAD6X556"/>
<comment type="caution">
    <text evidence="2">The sequence shown here is derived from an EMBL/GenBank/DDBJ whole genome shotgun (WGS) entry which is preliminary data.</text>
</comment>
<dbReference type="Proteomes" id="UP001218188">
    <property type="component" value="Unassembled WGS sequence"/>
</dbReference>
<feature type="compositionally biased region" description="Basic and acidic residues" evidence="1">
    <location>
        <begin position="248"/>
        <end position="282"/>
    </location>
</feature>
<evidence type="ECO:0000313" key="2">
    <source>
        <dbReference type="EMBL" id="KAJ7035885.1"/>
    </source>
</evidence>
<feature type="region of interest" description="Disordered" evidence="1">
    <location>
        <begin position="42"/>
        <end position="68"/>
    </location>
</feature>
<feature type="compositionally biased region" description="Basic and acidic residues" evidence="1">
    <location>
        <begin position="1"/>
        <end position="11"/>
    </location>
</feature>
<feature type="region of interest" description="Disordered" evidence="1">
    <location>
        <begin position="1"/>
        <end position="26"/>
    </location>
</feature>
<accession>A0AAD6X556</accession>
<protein>
    <submittedName>
        <fullName evidence="2">Uncharacterized protein</fullName>
    </submittedName>
</protein>
<dbReference type="EMBL" id="JARJCM010000047">
    <property type="protein sequence ID" value="KAJ7035885.1"/>
    <property type="molecule type" value="Genomic_DNA"/>
</dbReference>
<name>A0AAD6X556_9AGAR</name>
<evidence type="ECO:0000256" key="1">
    <source>
        <dbReference type="SAM" id="MobiDB-lite"/>
    </source>
</evidence>
<evidence type="ECO:0000313" key="3">
    <source>
        <dbReference type="Proteomes" id="UP001218188"/>
    </source>
</evidence>
<feature type="compositionally biased region" description="Low complexity" evidence="1">
    <location>
        <begin position="229"/>
        <end position="247"/>
    </location>
</feature>
<reference evidence="2" key="1">
    <citation type="submission" date="2023-03" db="EMBL/GenBank/DDBJ databases">
        <title>Massive genome expansion in bonnet fungi (Mycena s.s.) driven by repeated elements and novel gene families across ecological guilds.</title>
        <authorList>
            <consortium name="Lawrence Berkeley National Laboratory"/>
            <person name="Harder C.B."/>
            <person name="Miyauchi S."/>
            <person name="Viragh M."/>
            <person name="Kuo A."/>
            <person name="Thoen E."/>
            <person name="Andreopoulos B."/>
            <person name="Lu D."/>
            <person name="Skrede I."/>
            <person name="Drula E."/>
            <person name="Henrissat B."/>
            <person name="Morin E."/>
            <person name="Kohler A."/>
            <person name="Barry K."/>
            <person name="LaButti K."/>
            <person name="Morin E."/>
            <person name="Salamov A."/>
            <person name="Lipzen A."/>
            <person name="Mereny Z."/>
            <person name="Hegedus B."/>
            <person name="Baldrian P."/>
            <person name="Stursova M."/>
            <person name="Weitz H."/>
            <person name="Taylor A."/>
            <person name="Grigoriev I.V."/>
            <person name="Nagy L.G."/>
            <person name="Martin F."/>
            <person name="Kauserud H."/>
        </authorList>
    </citation>
    <scope>NUCLEOTIDE SEQUENCE</scope>
    <source>
        <strain evidence="2">CBHHK200</strain>
    </source>
</reference>
<organism evidence="2 3">
    <name type="scientific">Mycena alexandri</name>
    <dbReference type="NCBI Taxonomy" id="1745969"/>
    <lineage>
        <taxon>Eukaryota</taxon>
        <taxon>Fungi</taxon>
        <taxon>Dikarya</taxon>
        <taxon>Basidiomycota</taxon>
        <taxon>Agaricomycotina</taxon>
        <taxon>Agaricomycetes</taxon>
        <taxon>Agaricomycetidae</taxon>
        <taxon>Agaricales</taxon>
        <taxon>Marasmiineae</taxon>
        <taxon>Mycenaceae</taxon>
        <taxon>Mycena</taxon>
    </lineage>
</organism>
<gene>
    <name evidence="2" type="ORF">C8F04DRAFT_1394515</name>
</gene>
<sequence>MSPTKEIEDVAKGPTFGGGRQSRTSQKWANIERLSTVHFHSDDQRLLGAQRTPPLTRKERRPNKPRRHHLSSIWLLDSVAGDDFCTCTSTSTSSLCSCPHVIPKAQTDTSRMGRQLAAPRTVQFHAADAALVPPDQHEHRQTASAASVHVLTRPSTTSGHSSAPSSRAPSASPRPAAPGRAVRRCSPCSTPPYSFKHQHEQEHRLRVLLCFSLCVLLSFSQLNVSAIPSTKSTASPFSPAAAGPPQSARDECEEHKHKQEDEHLRVVSSRQHEPDDGREAHTHASAGDSS</sequence>
<feature type="region of interest" description="Disordered" evidence="1">
    <location>
        <begin position="229"/>
        <end position="290"/>
    </location>
</feature>
<proteinExistence type="predicted"/>
<feature type="compositionally biased region" description="Basic residues" evidence="1">
    <location>
        <begin position="58"/>
        <end position="68"/>
    </location>
</feature>